<protein>
    <recommendedName>
        <fullName evidence="6">Bms1-type G domain-containing protein</fullName>
    </recommendedName>
</protein>
<keyword evidence="8" id="KW-1185">Reference proteome</keyword>
<dbReference type="GO" id="GO:0005525">
    <property type="term" value="F:GTP binding"/>
    <property type="evidence" value="ECO:0007669"/>
    <property type="project" value="TreeGrafter"/>
</dbReference>
<evidence type="ECO:0000313" key="8">
    <source>
        <dbReference type="Proteomes" id="UP000001396"/>
    </source>
</evidence>
<feature type="compositionally biased region" description="Basic and acidic residues" evidence="5">
    <location>
        <begin position="441"/>
        <end position="459"/>
    </location>
</feature>
<dbReference type="GeneID" id="31356829"/>
<dbReference type="FunCoup" id="D3AYN6">
    <property type="interactions" value="471"/>
</dbReference>
<evidence type="ECO:0000313" key="7">
    <source>
        <dbReference type="EMBL" id="EFA86063.1"/>
    </source>
</evidence>
<name>D3AYN6_HETP5</name>
<dbReference type="InterPro" id="IPR012948">
    <property type="entry name" value="AARP2CN"/>
</dbReference>
<evidence type="ECO:0000256" key="1">
    <source>
        <dbReference type="ARBA" id="ARBA00004604"/>
    </source>
</evidence>
<feature type="region of interest" description="Disordered" evidence="5">
    <location>
        <begin position="412"/>
        <end position="498"/>
    </location>
</feature>
<dbReference type="GO" id="GO:0030688">
    <property type="term" value="C:preribosome, small subunit precursor"/>
    <property type="evidence" value="ECO:0007669"/>
    <property type="project" value="TreeGrafter"/>
</dbReference>
<keyword evidence="3" id="KW-0539">Nucleus</keyword>
<dbReference type="GO" id="GO:0003924">
    <property type="term" value="F:GTPase activity"/>
    <property type="evidence" value="ECO:0007669"/>
    <property type="project" value="TreeGrafter"/>
</dbReference>
<dbReference type="InParanoid" id="D3AYN6"/>
<dbReference type="GO" id="GO:0000479">
    <property type="term" value="P:endonucleolytic cleavage of tricistronic rRNA transcript (SSU-rRNA, 5.8S rRNA, LSU-rRNA)"/>
    <property type="evidence" value="ECO:0007669"/>
    <property type="project" value="TreeGrafter"/>
</dbReference>
<dbReference type="InterPro" id="IPR039761">
    <property type="entry name" value="Bms1/Tsr1"/>
</dbReference>
<keyword evidence="2" id="KW-0690">Ribosome biogenesis</keyword>
<evidence type="ECO:0000256" key="4">
    <source>
        <dbReference type="ARBA" id="ARBA00038288"/>
    </source>
</evidence>
<evidence type="ECO:0000256" key="2">
    <source>
        <dbReference type="ARBA" id="ARBA00022517"/>
    </source>
</evidence>
<dbReference type="AlphaFoldDB" id="D3AYN6"/>
<reference evidence="7 8" key="1">
    <citation type="journal article" date="2011" name="Genome Res.">
        <title>Phylogeny-wide analysis of social amoeba genomes highlights ancient origins for complex intercellular communication.</title>
        <authorList>
            <person name="Heidel A.J."/>
            <person name="Lawal H.M."/>
            <person name="Felder M."/>
            <person name="Schilde C."/>
            <person name="Helps N.R."/>
            <person name="Tunggal B."/>
            <person name="Rivero F."/>
            <person name="John U."/>
            <person name="Schleicher M."/>
            <person name="Eichinger L."/>
            <person name="Platzer M."/>
            <person name="Noegel A.A."/>
            <person name="Schaap P."/>
            <person name="Gloeckner G."/>
        </authorList>
    </citation>
    <scope>NUCLEOTIDE SEQUENCE [LARGE SCALE GENOMIC DNA]</scope>
    <source>
        <strain evidence="8">ATCC 26659 / Pp 5 / PN500</strain>
    </source>
</reference>
<comment type="similarity">
    <text evidence="4">Belongs to the TRAFAC class translation factor GTPase superfamily. Bms1-like GTPase family. TSR1 subfamily.</text>
</comment>
<comment type="caution">
    <text evidence="7">The sequence shown here is derived from an EMBL/GenBank/DDBJ whole genome shotgun (WGS) entry which is preliminary data.</text>
</comment>
<feature type="domain" description="Bms1-type G" evidence="6">
    <location>
        <begin position="87"/>
        <end position="248"/>
    </location>
</feature>
<dbReference type="SMART" id="SM00785">
    <property type="entry name" value="AARP2CN"/>
    <property type="match status" value="1"/>
</dbReference>
<dbReference type="GO" id="GO:0000462">
    <property type="term" value="P:maturation of SSU-rRNA from tricistronic rRNA transcript (SSU-rRNA, 5.8S rRNA, LSU-rRNA)"/>
    <property type="evidence" value="ECO:0007669"/>
    <property type="project" value="TreeGrafter"/>
</dbReference>
<gene>
    <name evidence="7" type="ORF">PPL_01299</name>
</gene>
<accession>D3AYN6</accession>
<dbReference type="InterPro" id="IPR007034">
    <property type="entry name" value="BMS1_TSR1_C"/>
</dbReference>
<evidence type="ECO:0000256" key="5">
    <source>
        <dbReference type="SAM" id="MobiDB-lite"/>
    </source>
</evidence>
<dbReference type="GO" id="GO:0005730">
    <property type="term" value="C:nucleolus"/>
    <property type="evidence" value="ECO:0007669"/>
    <property type="project" value="UniProtKB-SubCell"/>
</dbReference>
<evidence type="ECO:0000259" key="6">
    <source>
        <dbReference type="PROSITE" id="PS51714"/>
    </source>
</evidence>
<feature type="compositionally biased region" description="Acidic residues" evidence="5">
    <location>
        <begin position="412"/>
        <end position="440"/>
    </location>
</feature>
<dbReference type="PANTHER" id="PTHR12858">
    <property type="entry name" value="RIBOSOME BIOGENESIS PROTEIN"/>
    <property type="match status" value="1"/>
</dbReference>
<evidence type="ECO:0000256" key="3">
    <source>
        <dbReference type="ARBA" id="ARBA00023242"/>
    </source>
</evidence>
<dbReference type="RefSeq" id="XP_020438169.1">
    <property type="nucleotide sequence ID" value="XM_020572311.1"/>
</dbReference>
<dbReference type="InterPro" id="IPR030387">
    <property type="entry name" value="G_Bms1/Tsr1_dom"/>
</dbReference>
<dbReference type="Proteomes" id="UP000001396">
    <property type="component" value="Unassembled WGS sequence"/>
</dbReference>
<feature type="region of interest" description="Disordered" evidence="5">
    <location>
        <begin position="1"/>
        <end position="72"/>
    </location>
</feature>
<feature type="compositionally biased region" description="Acidic residues" evidence="5">
    <location>
        <begin position="460"/>
        <end position="481"/>
    </location>
</feature>
<proteinExistence type="inferred from homology"/>
<dbReference type="Pfam" id="PF04950">
    <property type="entry name" value="RIBIOP_C"/>
    <property type="match status" value="1"/>
</dbReference>
<dbReference type="PANTHER" id="PTHR12858:SF1">
    <property type="entry name" value="PRE-RRNA-PROCESSING PROTEIN TSR1 HOMOLOG"/>
    <property type="match status" value="1"/>
</dbReference>
<dbReference type="EMBL" id="ADBJ01000004">
    <property type="protein sequence ID" value="EFA86063.1"/>
    <property type="molecule type" value="Genomic_DNA"/>
</dbReference>
<sequence length="806" mass="92175">MEHRHRSGPLKQQNKSFKAGRHDSKGTIKRRAAGKVETNSGVRQSVKASAVVNSRQHEMRQKQLKQSQSKRAESIERARLGLPELAAPRIVCIISLSEGVNMNKLKSNLLSKFELSAEEQSAFLNTVCLTSKVRASVMACDFREVNRLMDYIKLADIVLFAIDAQTFTGTLDQVAERTCSVIKAQGVPSSMLLLQNLDKVPQKKKNDLKKQITTLYHFHFPEEPKVLAADTPEEHAQILRFVESMHINDIQWRNYRPYLLVEKMENDVSGNLVVTGFVRGNNMSAKQVVHLPGVGDFQIAKIEEGCDPHETKYKRAKAAGQTMAMDTELKILDQSTPEERDTLQTHNIPDYNEQEQTMPTNEEIAMAANRKKVLVPKGTSSYQASWYLDEEGEGDDGEGFMDDEMMENAADEDGMAEGDEEEETAAQEAGEEEELEELELNQDKWKGKTKEDIEKIKEQEEQDDMKDGDDDDDDESEDEVDEKDREQNEFEFPDEVQTPENFPCRVRYSKYRGLKSFRSSPWDAMENLPIDYARIFQFHSFNQSMKASIAIQDKAPVKPDTYVRITLVNGPITTAPPVLREPMILSGLMRYENKVSVLHFAVEKHRSHDDVIKSKEEVFFHIGFRKYSANPIYSISAPNCDKQKYEPYLFAGRNSVATIFAPITFPPAPLLVFRDSSCEQLVATGHLLSVNPDRIICKRIILTGRIAKALSRKFVTIRDMFYYPEDIEWFKKIELYTKYGRVGHIKESLGTHGRMKCLFDGKMDQSDTVCLNLYKRVYPKWVLPLSEEELQAQQQQKQQIQNDMEN</sequence>
<dbReference type="Pfam" id="PF08142">
    <property type="entry name" value="AARP2CN"/>
    <property type="match status" value="1"/>
</dbReference>
<dbReference type="Pfam" id="PF22298">
    <property type="entry name" value="Tsr1_G-like"/>
    <property type="match status" value="1"/>
</dbReference>
<organism evidence="7 8">
    <name type="scientific">Heterostelium pallidum (strain ATCC 26659 / Pp 5 / PN500)</name>
    <name type="common">Cellular slime mold</name>
    <name type="synonym">Polysphondylium pallidum</name>
    <dbReference type="NCBI Taxonomy" id="670386"/>
    <lineage>
        <taxon>Eukaryota</taxon>
        <taxon>Amoebozoa</taxon>
        <taxon>Evosea</taxon>
        <taxon>Eumycetozoa</taxon>
        <taxon>Dictyostelia</taxon>
        <taxon>Acytosteliales</taxon>
        <taxon>Acytosteliaceae</taxon>
        <taxon>Heterostelium</taxon>
    </lineage>
</organism>
<dbReference type="OMA" id="MNLPRFK"/>
<dbReference type="GO" id="GO:0034511">
    <property type="term" value="F:U3 snoRNA binding"/>
    <property type="evidence" value="ECO:0007669"/>
    <property type="project" value="TreeGrafter"/>
</dbReference>
<feature type="compositionally biased region" description="Polar residues" evidence="5">
    <location>
        <begin position="37"/>
        <end position="54"/>
    </location>
</feature>
<dbReference type="PROSITE" id="PS51714">
    <property type="entry name" value="G_BMS1"/>
    <property type="match status" value="1"/>
</dbReference>
<comment type="subcellular location">
    <subcellularLocation>
        <location evidence="1">Nucleus</location>
        <location evidence="1">Nucleolus</location>
    </subcellularLocation>
</comment>
<dbReference type="SMART" id="SM01362">
    <property type="entry name" value="DUF663"/>
    <property type="match status" value="1"/>
</dbReference>
<dbReference type="STRING" id="670386.D3AYN6"/>